<name>A0A0N8KMN9_9CYAN</name>
<dbReference type="EMBL" id="LJZR01000021">
    <property type="protein sequence ID" value="KPQ34266.1"/>
    <property type="molecule type" value="Genomic_DNA"/>
</dbReference>
<organism evidence="3 4">
    <name type="scientific">Phormidesmis priestleyi Ana</name>
    <dbReference type="NCBI Taxonomy" id="1666911"/>
    <lineage>
        <taxon>Bacteria</taxon>
        <taxon>Bacillati</taxon>
        <taxon>Cyanobacteriota</taxon>
        <taxon>Cyanophyceae</taxon>
        <taxon>Leptolyngbyales</taxon>
        <taxon>Leptolyngbyaceae</taxon>
        <taxon>Phormidesmis</taxon>
    </lineage>
</organism>
<dbReference type="Pfam" id="PF02113">
    <property type="entry name" value="Peptidase_S13"/>
    <property type="match status" value="2"/>
</dbReference>
<dbReference type="InterPro" id="IPR000667">
    <property type="entry name" value="Peptidase_S13"/>
</dbReference>
<keyword evidence="2 3" id="KW-0378">Hydrolase</keyword>
<dbReference type="Gene3D" id="3.40.710.10">
    <property type="entry name" value="DD-peptidase/beta-lactamase superfamily"/>
    <property type="match status" value="1"/>
</dbReference>
<dbReference type="GO" id="GO:0009002">
    <property type="term" value="F:serine-type D-Ala-D-Ala carboxypeptidase activity"/>
    <property type="evidence" value="ECO:0007669"/>
    <property type="project" value="UniProtKB-EC"/>
</dbReference>
<dbReference type="PRINTS" id="PR00922">
    <property type="entry name" value="DADACBPTASE3"/>
</dbReference>
<comment type="caution">
    <text evidence="3">The sequence shown here is derived from an EMBL/GenBank/DDBJ whole genome shotgun (WGS) entry which is preliminary data.</text>
</comment>
<dbReference type="AlphaFoldDB" id="A0A0N8KMN9"/>
<dbReference type="PANTHER" id="PTHR30023:SF0">
    <property type="entry name" value="PENICILLIN-SENSITIVE CARBOXYPEPTIDASE A"/>
    <property type="match status" value="1"/>
</dbReference>
<evidence type="ECO:0000256" key="1">
    <source>
        <dbReference type="ARBA" id="ARBA00006096"/>
    </source>
</evidence>
<evidence type="ECO:0000313" key="3">
    <source>
        <dbReference type="EMBL" id="KPQ34266.1"/>
    </source>
</evidence>
<dbReference type="PANTHER" id="PTHR30023">
    <property type="entry name" value="D-ALANYL-D-ALANINE CARBOXYPEPTIDASE"/>
    <property type="match status" value="1"/>
</dbReference>
<dbReference type="EC" id="3.4.21.-" evidence="3"/>
<dbReference type="InterPro" id="IPR012338">
    <property type="entry name" value="Beta-lactam/transpept-like"/>
</dbReference>
<dbReference type="Proteomes" id="UP000050465">
    <property type="component" value="Unassembled WGS sequence"/>
</dbReference>
<evidence type="ECO:0000256" key="2">
    <source>
        <dbReference type="ARBA" id="ARBA00022801"/>
    </source>
</evidence>
<keyword evidence="3" id="KW-0645">Protease</keyword>
<sequence length="460" mass="48988">MLAALICLGISRPAAAVFGFKRWQPIKSLSLGSVDIRPSWESAWVRERLAADPAAEAIVASYLAGLSSAGYERDQQGVWIASGPFPVAQYQGEVPRSAASLTKVATTLAALATWGPTSHFETLIGWQGQIENGVLIGDLIVEGGEDPLFVWEEAIALGNTLQQLGIRQVSGNLIVTSNFTMNFETSPAESGQLLKQAMNVSEWDYAVERSYLEMPTGTPQPSIAISGQVQVSPNSLKNQASGWLVSHQSLPLIAILKAMNIYSNNPMSEQVANTLGGPAAVMRKVTEASGIAANEISIVNGSGLGEENRISPRATVTMMQTIQTLLRASTDNPAQNFTVSDIFPIAGADGGTVQDRGLPQNAVVKTGTLAVVSALAGAFPTQNNGVVWFSLLNYGSGLDTLRSRQDQVLSALEKQWGRAAELPPELQTTVRIGVAPYQFGDSRRNQIIDNPADKTTSAQP</sequence>
<dbReference type="STRING" id="1666911.HLUCCA11_15215"/>
<dbReference type="Gene3D" id="3.50.80.20">
    <property type="entry name" value="D-Ala-D-Ala carboxypeptidase C, peptidase S13"/>
    <property type="match status" value="1"/>
</dbReference>
<dbReference type="EC" id="3.4.16.4" evidence="3"/>
<accession>A0A0N8KMN9</accession>
<reference evidence="3 4" key="1">
    <citation type="submission" date="2015-09" db="EMBL/GenBank/DDBJ databases">
        <title>Identification and resolution of microdiversity through metagenomic sequencing of parallel consortia.</title>
        <authorList>
            <person name="Nelson W.C."/>
            <person name="Romine M.F."/>
            <person name="Lindemann S.R."/>
        </authorList>
    </citation>
    <scope>NUCLEOTIDE SEQUENCE [LARGE SCALE GENOMIC DNA]</scope>
    <source>
        <strain evidence="3">Ana</strain>
    </source>
</reference>
<comment type="similarity">
    <text evidence="1">Belongs to the peptidase S13 family.</text>
</comment>
<dbReference type="GO" id="GO:0006508">
    <property type="term" value="P:proteolysis"/>
    <property type="evidence" value="ECO:0007669"/>
    <property type="project" value="InterPro"/>
</dbReference>
<protein>
    <submittedName>
        <fullName evidence="3">Penicillin-binding protein 4</fullName>
        <ecNumber evidence="3">3.4.16.4</ecNumber>
        <ecNumber evidence="3">3.4.21.-</ecNumber>
    </submittedName>
</protein>
<gene>
    <name evidence="3" type="primary">dacB-2</name>
    <name evidence="3" type="ORF">HLUCCA11_15215</name>
</gene>
<dbReference type="SUPFAM" id="SSF56601">
    <property type="entry name" value="beta-lactamase/transpeptidase-like"/>
    <property type="match status" value="1"/>
</dbReference>
<dbReference type="PATRIC" id="fig|1666911.3.peg.322"/>
<dbReference type="GO" id="GO:0000270">
    <property type="term" value="P:peptidoglycan metabolic process"/>
    <property type="evidence" value="ECO:0007669"/>
    <property type="project" value="TreeGrafter"/>
</dbReference>
<keyword evidence="3" id="KW-0121">Carboxypeptidase</keyword>
<proteinExistence type="inferred from homology"/>
<evidence type="ECO:0000313" key="4">
    <source>
        <dbReference type="Proteomes" id="UP000050465"/>
    </source>
</evidence>